<organism evidence="1 2">
    <name type="scientific">Oceanobacillus indicireducens</name>
    <dbReference type="NCBI Taxonomy" id="1004261"/>
    <lineage>
        <taxon>Bacteria</taxon>
        <taxon>Bacillati</taxon>
        <taxon>Bacillota</taxon>
        <taxon>Bacilli</taxon>
        <taxon>Bacillales</taxon>
        <taxon>Bacillaceae</taxon>
        <taxon>Oceanobacillus</taxon>
    </lineage>
</organism>
<evidence type="ECO:0000313" key="2">
    <source>
        <dbReference type="Proteomes" id="UP000624041"/>
    </source>
</evidence>
<protein>
    <submittedName>
        <fullName evidence="1">Uncharacterized protein</fullName>
    </submittedName>
</protein>
<dbReference type="AlphaFoldDB" id="A0A917XWL8"/>
<accession>A0A917XWL8</accession>
<dbReference type="Proteomes" id="UP000624041">
    <property type="component" value="Unassembled WGS sequence"/>
</dbReference>
<evidence type="ECO:0000313" key="1">
    <source>
        <dbReference type="EMBL" id="GGN54790.1"/>
    </source>
</evidence>
<sequence>MIVLKRGMNIVLERSMIIVIPVREDMRSVTVTNTITTEGIKENSVIVVTDPTKEKQPLN</sequence>
<gene>
    <name evidence="1" type="ORF">GCM10007971_12920</name>
</gene>
<reference evidence="1" key="1">
    <citation type="journal article" date="2014" name="Int. J. Syst. Evol. Microbiol.">
        <title>Complete genome sequence of Corynebacterium casei LMG S-19264T (=DSM 44701T), isolated from a smear-ripened cheese.</title>
        <authorList>
            <consortium name="US DOE Joint Genome Institute (JGI-PGF)"/>
            <person name="Walter F."/>
            <person name="Albersmeier A."/>
            <person name="Kalinowski J."/>
            <person name="Ruckert C."/>
        </authorList>
    </citation>
    <scope>NUCLEOTIDE SEQUENCE</scope>
    <source>
        <strain evidence="1">JCM 17251</strain>
    </source>
</reference>
<keyword evidence="2" id="KW-1185">Reference proteome</keyword>
<name>A0A917XWL8_9BACI</name>
<reference evidence="1" key="2">
    <citation type="submission" date="2020-09" db="EMBL/GenBank/DDBJ databases">
        <authorList>
            <person name="Sun Q."/>
            <person name="Ohkuma M."/>
        </authorList>
    </citation>
    <scope>NUCLEOTIDE SEQUENCE</scope>
    <source>
        <strain evidence="1">JCM 17251</strain>
    </source>
</reference>
<proteinExistence type="predicted"/>
<dbReference type="EMBL" id="BMOS01000007">
    <property type="protein sequence ID" value="GGN54790.1"/>
    <property type="molecule type" value="Genomic_DNA"/>
</dbReference>
<comment type="caution">
    <text evidence="1">The sequence shown here is derived from an EMBL/GenBank/DDBJ whole genome shotgun (WGS) entry which is preliminary data.</text>
</comment>